<dbReference type="Proteomes" id="UP000265040">
    <property type="component" value="Chromosome 3"/>
</dbReference>
<dbReference type="SMART" id="SM00336">
    <property type="entry name" value="BBOX"/>
    <property type="match status" value="2"/>
</dbReference>
<evidence type="ECO:0000256" key="9">
    <source>
        <dbReference type="SAM" id="Coils"/>
    </source>
</evidence>
<dbReference type="InterPro" id="IPR013083">
    <property type="entry name" value="Znf_RING/FYVE/PHD"/>
</dbReference>
<dbReference type="Gene3D" id="3.30.40.10">
    <property type="entry name" value="Zinc/RING finger domain, C3HC4 (zinc finger)"/>
    <property type="match status" value="1"/>
</dbReference>
<evidence type="ECO:0000259" key="11">
    <source>
        <dbReference type="SMART" id="SM00249"/>
    </source>
</evidence>
<dbReference type="Pfam" id="PF25287">
    <property type="entry name" value="zf-B_box_Trim66"/>
    <property type="match status" value="1"/>
</dbReference>
<dbReference type="InterPro" id="IPR000315">
    <property type="entry name" value="Znf_B-box"/>
</dbReference>
<evidence type="ECO:0000313" key="15">
    <source>
        <dbReference type="Ensembl" id="ENSATEP00000010104.1"/>
    </source>
</evidence>
<evidence type="ECO:0000256" key="8">
    <source>
        <dbReference type="ARBA" id="ARBA00023242"/>
    </source>
</evidence>
<organism evidence="15 16">
    <name type="scientific">Anabas testudineus</name>
    <name type="common">Climbing perch</name>
    <name type="synonym">Anthias testudineus</name>
    <dbReference type="NCBI Taxonomy" id="64144"/>
    <lineage>
        <taxon>Eukaryota</taxon>
        <taxon>Metazoa</taxon>
        <taxon>Chordata</taxon>
        <taxon>Craniata</taxon>
        <taxon>Vertebrata</taxon>
        <taxon>Euteleostomi</taxon>
        <taxon>Actinopterygii</taxon>
        <taxon>Neopterygii</taxon>
        <taxon>Teleostei</taxon>
        <taxon>Neoteleostei</taxon>
        <taxon>Acanthomorphata</taxon>
        <taxon>Anabantaria</taxon>
        <taxon>Anabantiformes</taxon>
        <taxon>Anabantoidei</taxon>
        <taxon>Anabantidae</taxon>
        <taxon>Anabas</taxon>
    </lineage>
</organism>
<dbReference type="InterPro" id="IPR003649">
    <property type="entry name" value="Bbox_C"/>
</dbReference>
<dbReference type="SMART" id="SM00249">
    <property type="entry name" value="PHD"/>
    <property type="match status" value="1"/>
</dbReference>
<feature type="compositionally biased region" description="Polar residues" evidence="10">
    <location>
        <begin position="54"/>
        <end position="71"/>
    </location>
</feature>
<evidence type="ECO:0000256" key="1">
    <source>
        <dbReference type="ARBA" id="ARBA00004123"/>
    </source>
</evidence>
<accession>A0A3Q1HRW9</accession>
<evidence type="ECO:0000256" key="2">
    <source>
        <dbReference type="ARBA" id="ARBA00022723"/>
    </source>
</evidence>
<reference evidence="15" key="3">
    <citation type="submission" date="2025-09" db="UniProtKB">
        <authorList>
            <consortium name="Ensembl"/>
        </authorList>
    </citation>
    <scope>IDENTIFICATION</scope>
</reference>
<dbReference type="GeneID" id="113174442"/>
<dbReference type="FunFam" id="3.30.40.10:FF:000123">
    <property type="entry name" value="E3 ubiquitin-protein ligase TRIM33"/>
    <property type="match status" value="1"/>
</dbReference>
<feature type="compositionally biased region" description="Basic and acidic residues" evidence="10">
    <location>
        <begin position="754"/>
        <end position="767"/>
    </location>
</feature>
<dbReference type="PROSITE" id="PS01359">
    <property type="entry name" value="ZF_PHD_1"/>
    <property type="match status" value="1"/>
</dbReference>
<dbReference type="PANTHER" id="PTHR45915">
    <property type="entry name" value="TRANSCRIPTION INTERMEDIARY FACTOR"/>
    <property type="match status" value="1"/>
</dbReference>
<sequence>MEKSCSLCPEPTLAQSLCTLCNKWLCYQCTDVHQHQRAPATTQYIDLRLHQRPGASQCTDPHQRGSSSLPPTGQGPGSHPCSLLMCHSHRQEPLELFCESCDLLCCSSCHLSSHKNHRVVQIGKALQDQQWLFESLMVQVEERRAAVENNAKQIEDRLHGVKIAHRKAENQIKMAKMIMMNELNKRANLLIEQLEKISEDFQQRLDDQLQGAIETCGQLDHVQKFITWAMTHHCRGPVLFSRALISLQMQQLLEPLLHSDSWSPVKIKFNWDASYWTKQISSLGQLTVEGGNCTYPQSLACSTIMGPQPITCLTVPSVFHRGLDPGCGYQVCCEPQMWCLHGIPSQPDLPSLDKSQLEATHFNSSCVQPAHIAASMHQNQLLQKCWDTESSSQCPPTASPVIESIQLKYSQGSMSQSQAAVSHPQSHSKSYSSYHQLQREALPNSQAQLSGGRRRSGQCQVKLLASTTQQELSHTGMNRDAMNDESWEKRCRVEKTHGQTAAVESRKLLNGELQEGRREQSPVQQQQQQQLHVPPAVDLRKEQQRTRPALILRDHKDGRRSTSLEMSLTAHDCVSDVHSSKLSPSSGCTRRKRRSQSIPAELAAPSSSPYTERPTGRTRSLEAGAANKYASMDPRQRRASDGVLCVVKETLTDVVSSRVHRSPLLTYKTEPDQSFTYVNEEIDFEVREKFRVSRSGHNSNGDVQNDSGRPKVPVVCLERLKILVSQLPPHGRRQSDPLPASATERSETLSQQRTWHDAMPERIDGGSETKTTTRTLTAPPYAEQQSCDQSTTHSTNSEFDSQGRLSCHTASTQTSTDPKYVPQIYSAQDLDSDSDPRSVSEEAVVSQVDPNQQLDSDASPDSDPNVESLSEVELDCLNGEKAVAAGETGLYSETDVVGESEPSLEYEAEPESDAGVGSEDSQGVDVDADSGDAETESEVQPEYDPGFQADTDSDVVSDQHPDSHGFVESELDIDSEPELATDEPQPLRSDLEEESHIGPGQRQLLIANPIPQRETEDDQPEQDDAEMENEDFCAVCLIGGDLLCCDCCPKVFHLSCHVPSLLSFPSGDWVCSLCRDAVQPEVEYDCENERTSGEHTSVQGLSACDQRKCERLTLLILSNILSAPFHEPVSPLARHYYQIIKRPMDLSVIRAKLNKRNAQSYKSPDEFVADVYLMFRNCAKFNYPDSEVAQAGRSLEAFFTSKLEEVFPDSVFPVAEADSDSDEYDEACRTADGGFPWPEKREQCHRKRKRRHSVKPRRHHF</sequence>
<dbReference type="SUPFAM" id="SSF57903">
    <property type="entry name" value="FYVE/PHD zinc finger"/>
    <property type="match status" value="1"/>
</dbReference>
<feature type="domain" description="Zinc finger PHD-type" evidence="11">
    <location>
        <begin position="1032"/>
        <end position="1075"/>
    </location>
</feature>
<dbReference type="OMA" id="PQDFQWP"/>
<dbReference type="AlphaFoldDB" id="A0A3Q1HRW9"/>
<dbReference type="Gene3D" id="3.30.160.60">
    <property type="entry name" value="Classic Zinc Finger"/>
    <property type="match status" value="1"/>
</dbReference>
<feature type="compositionally biased region" description="Polar residues" evidence="10">
    <location>
        <begin position="783"/>
        <end position="817"/>
    </location>
</feature>
<dbReference type="InterPro" id="IPR001965">
    <property type="entry name" value="Znf_PHD"/>
</dbReference>
<dbReference type="InterPro" id="IPR019786">
    <property type="entry name" value="Zinc_finger_PHD-type_CS"/>
</dbReference>
<feature type="compositionally biased region" description="Basic residues" evidence="10">
    <location>
        <begin position="1243"/>
        <end position="1261"/>
    </location>
</feature>
<dbReference type="GO" id="GO:0008270">
    <property type="term" value="F:zinc ion binding"/>
    <property type="evidence" value="ECO:0007669"/>
    <property type="project" value="UniProtKB-KW"/>
</dbReference>
<evidence type="ECO:0000256" key="5">
    <source>
        <dbReference type="ARBA" id="ARBA00022833"/>
    </source>
</evidence>
<keyword evidence="16" id="KW-1185">Reference proteome</keyword>
<feature type="coiled-coil region" evidence="9">
    <location>
        <begin position="137"/>
        <end position="204"/>
    </location>
</feature>
<dbReference type="PANTHER" id="PTHR45915:SF7">
    <property type="entry name" value="TRIPARTITE MOTIF-CONTAINING PROTEIN 66"/>
    <property type="match status" value="1"/>
</dbReference>
<dbReference type="InParanoid" id="A0A3Q1HRW9"/>
<feature type="compositionally biased region" description="Acidic residues" evidence="10">
    <location>
        <begin position="896"/>
        <end position="912"/>
    </location>
</feature>
<feature type="compositionally biased region" description="Acidic residues" evidence="10">
    <location>
        <begin position="969"/>
        <end position="981"/>
    </location>
</feature>
<evidence type="ECO:0000259" key="14">
    <source>
        <dbReference type="SMART" id="SM00502"/>
    </source>
</evidence>
<evidence type="ECO:0000259" key="13">
    <source>
        <dbReference type="SMART" id="SM00336"/>
    </source>
</evidence>
<evidence type="ECO:0000259" key="12">
    <source>
        <dbReference type="SMART" id="SM00297"/>
    </source>
</evidence>
<comment type="subcellular location">
    <subcellularLocation>
        <location evidence="1">Nucleus</location>
    </subcellularLocation>
</comment>
<keyword evidence="2" id="KW-0479">Metal-binding</keyword>
<dbReference type="RefSeq" id="XP_026234259.1">
    <property type="nucleotide sequence ID" value="XM_026378474.2"/>
</dbReference>
<dbReference type="Pfam" id="PF00643">
    <property type="entry name" value="zf-B_box"/>
    <property type="match status" value="1"/>
</dbReference>
<dbReference type="SMART" id="SM00297">
    <property type="entry name" value="BROMO"/>
    <property type="match status" value="1"/>
</dbReference>
<dbReference type="InterPro" id="IPR037372">
    <property type="entry name" value="TRIM66_Bbox1_Znf"/>
</dbReference>
<dbReference type="OrthoDB" id="1870062at2759"/>
<evidence type="ECO:0000256" key="7">
    <source>
        <dbReference type="ARBA" id="ARBA00023117"/>
    </source>
</evidence>
<feature type="region of interest" description="Disordered" evidence="10">
    <location>
        <begin position="883"/>
        <end position="1000"/>
    </location>
</feature>
<dbReference type="SUPFAM" id="SSF47370">
    <property type="entry name" value="Bromodomain"/>
    <property type="match status" value="1"/>
</dbReference>
<dbReference type="SMART" id="SM00502">
    <property type="entry name" value="BBC"/>
    <property type="match status" value="1"/>
</dbReference>
<dbReference type="RefSeq" id="XP_026234258.1">
    <property type="nucleotide sequence ID" value="XM_026378473.2"/>
</dbReference>
<evidence type="ECO:0000256" key="6">
    <source>
        <dbReference type="ARBA" id="ARBA00023054"/>
    </source>
</evidence>
<feature type="region of interest" description="Disordered" evidence="10">
    <location>
        <begin position="727"/>
        <end position="871"/>
    </location>
</feature>
<dbReference type="InterPro" id="IPR036427">
    <property type="entry name" value="Bromodomain-like_sf"/>
</dbReference>
<keyword evidence="6 9" id="KW-0175">Coiled coil</keyword>
<feature type="region of interest" description="Disordered" evidence="10">
    <location>
        <begin position="54"/>
        <end position="76"/>
    </location>
</feature>
<dbReference type="STRING" id="64144.ENSATEP00000010104"/>
<feature type="compositionally biased region" description="Low complexity" evidence="10">
    <location>
        <begin position="422"/>
        <end position="436"/>
    </location>
</feature>
<evidence type="ECO:0000256" key="3">
    <source>
        <dbReference type="ARBA" id="ARBA00022737"/>
    </source>
</evidence>
<dbReference type="SUPFAM" id="SSF57845">
    <property type="entry name" value="B-box zinc-binding domain"/>
    <property type="match status" value="1"/>
</dbReference>
<dbReference type="InterPro" id="IPR011011">
    <property type="entry name" value="Znf_FYVE_PHD"/>
</dbReference>
<reference evidence="15" key="1">
    <citation type="submission" date="2021-04" db="EMBL/GenBank/DDBJ databases">
        <authorList>
            <consortium name="Wellcome Sanger Institute Data Sharing"/>
        </authorList>
    </citation>
    <scope>NUCLEOTIDE SEQUENCE [LARGE SCALE GENOMIC DNA]</scope>
</reference>
<feature type="region of interest" description="Disordered" evidence="10">
    <location>
        <begin position="415"/>
        <end position="439"/>
    </location>
</feature>
<dbReference type="GO" id="GO:0005634">
    <property type="term" value="C:nucleus"/>
    <property type="evidence" value="ECO:0007669"/>
    <property type="project" value="UniProtKB-SubCell"/>
</dbReference>
<dbReference type="CDD" id="cd05502">
    <property type="entry name" value="Bromo_tif1_like"/>
    <property type="match status" value="1"/>
</dbReference>
<feature type="domain" description="B box-type" evidence="13">
    <location>
        <begin position="81"/>
        <end position="122"/>
    </location>
</feature>
<proteinExistence type="predicted"/>
<feature type="domain" description="B-box C-terminal" evidence="14">
    <location>
        <begin position="129"/>
        <end position="255"/>
    </location>
</feature>
<evidence type="ECO:0000256" key="10">
    <source>
        <dbReference type="SAM" id="MobiDB-lite"/>
    </source>
</evidence>
<reference evidence="15" key="2">
    <citation type="submission" date="2025-08" db="UniProtKB">
        <authorList>
            <consortium name="Ensembl"/>
        </authorList>
    </citation>
    <scope>IDENTIFICATION</scope>
</reference>
<feature type="region of interest" description="Disordered" evidence="10">
    <location>
        <begin position="1239"/>
        <end position="1261"/>
    </location>
</feature>
<dbReference type="GO" id="GO:0000785">
    <property type="term" value="C:chromatin"/>
    <property type="evidence" value="ECO:0007669"/>
    <property type="project" value="TreeGrafter"/>
</dbReference>
<feature type="domain" description="B box-type" evidence="13">
    <location>
        <begin position="1"/>
        <end position="40"/>
    </location>
</feature>
<feature type="domain" description="Bromo" evidence="12">
    <location>
        <begin position="1102"/>
        <end position="1208"/>
    </location>
</feature>
<dbReference type="Ensembl" id="ENSATET00000010280.3">
    <property type="protein sequence ID" value="ENSATEP00000010104.1"/>
    <property type="gene ID" value="ENSATEG00000007117.3"/>
</dbReference>
<evidence type="ECO:0000313" key="16">
    <source>
        <dbReference type="Proteomes" id="UP000265040"/>
    </source>
</evidence>
<feature type="compositionally biased region" description="Basic and acidic residues" evidence="10">
    <location>
        <begin position="552"/>
        <end position="562"/>
    </location>
</feature>
<evidence type="ECO:0000256" key="4">
    <source>
        <dbReference type="ARBA" id="ARBA00022771"/>
    </source>
</evidence>
<feature type="compositionally biased region" description="Acidic residues" evidence="10">
    <location>
        <begin position="926"/>
        <end position="941"/>
    </location>
</feature>
<gene>
    <name evidence="15" type="primary">TRIM66</name>
</gene>
<keyword evidence="5" id="KW-0862">Zinc</keyword>
<feature type="compositionally biased region" description="Basic and acidic residues" evidence="10">
    <location>
        <begin position="957"/>
        <end position="967"/>
    </location>
</feature>
<dbReference type="Gene3D" id="1.20.920.10">
    <property type="entry name" value="Bromodomain-like"/>
    <property type="match status" value="1"/>
</dbReference>
<keyword evidence="4" id="KW-0863">Zinc-finger</keyword>
<dbReference type="InterPro" id="IPR001487">
    <property type="entry name" value="Bromodomain"/>
</dbReference>
<name>A0A3Q1HRW9_ANATE</name>
<dbReference type="GeneTree" id="ENSGT00940000159240"/>
<evidence type="ECO:0008006" key="17">
    <source>
        <dbReference type="Google" id="ProtNLM"/>
    </source>
</evidence>
<dbReference type="PRINTS" id="PR00503">
    <property type="entry name" value="BROMODOMAIN"/>
</dbReference>
<feature type="region of interest" description="Disordered" evidence="10">
    <location>
        <begin position="514"/>
        <end position="634"/>
    </location>
</feature>
<dbReference type="Pfam" id="PF00439">
    <property type="entry name" value="Bromodomain"/>
    <property type="match status" value="1"/>
</dbReference>
<keyword evidence="7" id="KW-0103">Bromodomain</keyword>
<keyword evidence="3" id="KW-0677">Repeat</keyword>
<keyword evidence="8" id="KW-0539">Nucleus</keyword>
<protein>
    <recommendedName>
        <fullName evidence="17">Tripartite motif containing 66</fullName>
    </recommendedName>
</protein>